<reference evidence="3 5" key="2">
    <citation type="journal article" date="2018" name="Plant J.">
        <title>The Physcomitrella patens chromosome-scale assembly reveals moss genome structure and evolution.</title>
        <authorList>
            <person name="Lang D."/>
            <person name="Ullrich K.K."/>
            <person name="Murat F."/>
            <person name="Fuchs J."/>
            <person name="Jenkins J."/>
            <person name="Haas F.B."/>
            <person name="Piednoel M."/>
            <person name="Gundlach H."/>
            <person name="Van Bel M."/>
            <person name="Meyberg R."/>
            <person name="Vives C."/>
            <person name="Morata J."/>
            <person name="Symeonidi A."/>
            <person name="Hiss M."/>
            <person name="Muchero W."/>
            <person name="Kamisugi Y."/>
            <person name="Saleh O."/>
            <person name="Blanc G."/>
            <person name="Decker E.L."/>
            <person name="van Gessel N."/>
            <person name="Grimwood J."/>
            <person name="Hayes R.D."/>
            <person name="Graham S.W."/>
            <person name="Gunter L.E."/>
            <person name="McDaniel S.F."/>
            <person name="Hoernstein S.N.W."/>
            <person name="Larsson A."/>
            <person name="Li F.W."/>
            <person name="Perroud P.F."/>
            <person name="Phillips J."/>
            <person name="Ranjan P."/>
            <person name="Rokshar D.S."/>
            <person name="Rothfels C.J."/>
            <person name="Schneider L."/>
            <person name="Shu S."/>
            <person name="Stevenson D.W."/>
            <person name="Thummler F."/>
            <person name="Tillich M."/>
            <person name="Villarreal Aguilar J.C."/>
            <person name="Widiez T."/>
            <person name="Wong G.K."/>
            <person name="Wymore A."/>
            <person name="Zhang Y."/>
            <person name="Zimmer A.D."/>
            <person name="Quatrano R.S."/>
            <person name="Mayer K.F.X."/>
            <person name="Goodstein D."/>
            <person name="Casacuberta J.M."/>
            <person name="Vandepoele K."/>
            <person name="Reski R."/>
            <person name="Cuming A.C."/>
            <person name="Tuskan G.A."/>
            <person name="Maumus F."/>
            <person name="Salse J."/>
            <person name="Schmutz J."/>
            <person name="Rensing S.A."/>
        </authorList>
    </citation>
    <scope>NUCLEOTIDE SEQUENCE [LARGE SCALE GENOMIC DNA]</scope>
    <source>
        <strain evidence="4 5">cv. Gransden 2004</strain>
    </source>
</reference>
<name>A0A2K1K8C7_PHYPA</name>
<dbReference type="Gramene" id="Pp3c8_22330V3.2">
    <property type="protein sequence ID" value="Pp3c8_22330V3.2"/>
    <property type="gene ID" value="Pp3c8_22330"/>
</dbReference>
<reference evidence="4" key="3">
    <citation type="submission" date="2020-12" db="UniProtKB">
        <authorList>
            <consortium name="EnsemblPlants"/>
        </authorList>
    </citation>
    <scope>IDENTIFICATION</scope>
</reference>
<protein>
    <recommendedName>
        <fullName evidence="2">Helicase Helix-turn-helix domain-containing protein</fullName>
    </recommendedName>
</protein>
<dbReference type="EnsemblPlants" id="Pp3c8_22330V3.2">
    <property type="protein sequence ID" value="Pp3c8_22330V3.2"/>
    <property type="gene ID" value="Pp3c8_22330"/>
</dbReference>
<evidence type="ECO:0000313" key="3">
    <source>
        <dbReference type="EMBL" id="PNR50028.1"/>
    </source>
</evidence>
<dbReference type="GeneID" id="112285313"/>
<evidence type="ECO:0000313" key="4">
    <source>
        <dbReference type="EnsemblPlants" id="Pp3c8_22330V3.1"/>
    </source>
</evidence>
<evidence type="ECO:0000259" key="2">
    <source>
        <dbReference type="Pfam" id="PF14493"/>
    </source>
</evidence>
<evidence type="ECO:0000256" key="1">
    <source>
        <dbReference type="SAM" id="MobiDB-lite"/>
    </source>
</evidence>
<dbReference type="InterPro" id="IPR029491">
    <property type="entry name" value="Helicase_HTH"/>
</dbReference>
<dbReference type="EMBL" id="ABEU02000008">
    <property type="protein sequence ID" value="PNR50028.1"/>
    <property type="molecule type" value="Genomic_DNA"/>
</dbReference>
<evidence type="ECO:0000313" key="5">
    <source>
        <dbReference type="Proteomes" id="UP000006727"/>
    </source>
</evidence>
<feature type="compositionally biased region" description="Polar residues" evidence="1">
    <location>
        <begin position="285"/>
        <end position="301"/>
    </location>
</feature>
<dbReference type="PaxDb" id="3218-PP1S134_144V6.1"/>
<dbReference type="OrthoDB" id="1939118at2759"/>
<reference evidence="3 5" key="1">
    <citation type="journal article" date="2008" name="Science">
        <title>The Physcomitrella genome reveals evolutionary insights into the conquest of land by plants.</title>
        <authorList>
            <person name="Rensing S."/>
            <person name="Lang D."/>
            <person name="Zimmer A."/>
            <person name="Terry A."/>
            <person name="Salamov A."/>
            <person name="Shapiro H."/>
            <person name="Nishiyama T."/>
            <person name="Perroud P.-F."/>
            <person name="Lindquist E."/>
            <person name="Kamisugi Y."/>
            <person name="Tanahashi T."/>
            <person name="Sakakibara K."/>
            <person name="Fujita T."/>
            <person name="Oishi K."/>
            <person name="Shin-I T."/>
            <person name="Kuroki Y."/>
            <person name="Toyoda A."/>
            <person name="Suzuki Y."/>
            <person name="Hashimoto A."/>
            <person name="Yamaguchi K."/>
            <person name="Sugano A."/>
            <person name="Kohara Y."/>
            <person name="Fujiyama A."/>
            <person name="Anterola A."/>
            <person name="Aoki S."/>
            <person name="Ashton N."/>
            <person name="Barbazuk W.B."/>
            <person name="Barker E."/>
            <person name="Bennetzen J."/>
            <person name="Bezanilla M."/>
            <person name="Blankenship R."/>
            <person name="Cho S.H."/>
            <person name="Dutcher S."/>
            <person name="Estelle M."/>
            <person name="Fawcett J.A."/>
            <person name="Gundlach H."/>
            <person name="Hanada K."/>
            <person name="Heyl A."/>
            <person name="Hicks K.A."/>
            <person name="Hugh J."/>
            <person name="Lohr M."/>
            <person name="Mayer K."/>
            <person name="Melkozernov A."/>
            <person name="Murata T."/>
            <person name="Nelson D."/>
            <person name="Pils B."/>
            <person name="Prigge M."/>
            <person name="Reiss B."/>
            <person name="Renner T."/>
            <person name="Rombauts S."/>
            <person name="Rushton P."/>
            <person name="Sanderfoot A."/>
            <person name="Schween G."/>
            <person name="Shiu S.-H."/>
            <person name="Stueber K."/>
            <person name="Theodoulou F.L."/>
            <person name="Tu H."/>
            <person name="Van de Peer Y."/>
            <person name="Verrier P.J."/>
            <person name="Waters E."/>
            <person name="Wood A."/>
            <person name="Yang L."/>
            <person name="Cove D."/>
            <person name="Cuming A."/>
            <person name="Hasebe M."/>
            <person name="Lucas S."/>
            <person name="Mishler D.B."/>
            <person name="Reski R."/>
            <person name="Grigoriev I."/>
            <person name="Quatrano R.S."/>
            <person name="Boore J.L."/>
        </authorList>
    </citation>
    <scope>NUCLEOTIDE SEQUENCE [LARGE SCALE GENOMIC DNA]</scope>
    <source>
        <strain evidence="4 5">cv. Gransden 2004</strain>
    </source>
</reference>
<dbReference type="EnsemblPlants" id="Pp3c8_22330V3.1">
    <property type="protein sequence ID" value="Pp3c8_22330V3.1"/>
    <property type="gene ID" value="Pp3c8_22330"/>
</dbReference>
<feature type="domain" description="Helicase Helix-turn-helix" evidence="2">
    <location>
        <begin position="131"/>
        <end position="179"/>
    </location>
</feature>
<sequence>MSRLAFTKPQHLRLEFFLSWSNWTCAFVEPTVRMSATSLIQRYACSCSRVSLGGAVEADISHSGTPGLIRRCAARPQKFDSVYRNQQRKSTSRYGYAESRILGDENTSKSGDRQTTQDQIIQNIKRNPLDSWTLWQTQNCSVQDIARMRGITELQVYEQICECVQQGNEIDWYELCQEAGFSTTTVLDINFAKLDAEKTMEDQLGQQLDEFGRVPVQCGLHVTDVHVLLYNTMMACGITPLEIVPNPIEERQSQVFMQITASNKVPSLPKKSIVTKSKAAAHDVTSASKGPNAKVTSSDKSPTTEEADNKKTPRRLTQKHMLQWMTERNGVTLMELVSEFQGYNECQLMRLILLLERKNEIFLDWRGSHGIFRVTEKDEQSM</sequence>
<organism evidence="3">
    <name type="scientific">Physcomitrium patens</name>
    <name type="common">Spreading-leaved earth moss</name>
    <name type="synonym">Physcomitrella patens</name>
    <dbReference type="NCBI Taxonomy" id="3218"/>
    <lineage>
        <taxon>Eukaryota</taxon>
        <taxon>Viridiplantae</taxon>
        <taxon>Streptophyta</taxon>
        <taxon>Embryophyta</taxon>
        <taxon>Bryophyta</taxon>
        <taxon>Bryophytina</taxon>
        <taxon>Bryopsida</taxon>
        <taxon>Funariidae</taxon>
        <taxon>Funariales</taxon>
        <taxon>Funariaceae</taxon>
        <taxon>Physcomitrium</taxon>
    </lineage>
</organism>
<accession>A0A2K1K8C7</accession>
<keyword evidence="5" id="KW-1185">Reference proteome</keyword>
<feature type="region of interest" description="Disordered" evidence="1">
    <location>
        <begin position="279"/>
        <end position="317"/>
    </location>
</feature>
<dbReference type="Proteomes" id="UP000006727">
    <property type="component" value="Chromosome 8"/>
</dbReference>
<dbReference type="Gramene" id="Pp3c8_22330V3.1">
    <property type="protein sequence ID" value="Pp3c8_22330V3.1"/>
    <property type="gene ID" value="Pp3c8_22330"/>
</dbReference>
<proteinExistence type="predicted"/>
<dbReference type="Pfam" id="PF14493">
    <property type="entry name" value="HTH_40"/>
    <property type="match status" value="1"/>
</dbReference>
<dbReference type="AlphaFoldDB" id="A0A2K1K8C7"/>
<dbReference type="RefSeq" id="XP_024381781.1">
    <property type="nucleotide sequence ID" value="XM_024526013.2"/>
</dbReference>
<gene>
    <name evidence="4" type="primary">LOC112285313</name>
    <name evidence="3" type="ORF">PHYPA_011925</name>
</gene>
<dbReference type="STRING" id="3218.A0A2K1K8C7"/>